<feature type="non-terminal residue" evidence="1">
    <location>
        <position position="1"/>
    </location>
</feature>
<dbReference type="GO" id="GO:0016301">
    <property type="term" value="F:kinase activity"/>
    <property type="evidence" value="ECO:0007669"/>
    <property type="project" value="UniProtKB-KW"/>
</dbReference>
<evidence type="ECO:0000313" key="1">
    <source>
        <dbReference type="EMBL" id="TVW21645.1"/>
    </source>
</evidence>
<gene>
    <name evidence="1" type="ORF">AZK02_12730</name>
</gene>
<name>A0A8B5XGN7_STREE</name>
<dbReference type="EMBL" id="VMVH01000351">
    <property type="protein sequence ID" value="TVW21645.1"/>
    <property type="molecule type" value="Genomic_DNA"/>
</dbReference>
<sequence>MQYRIDLHIDIQITLEADSLTFLVKDNAGGLTKQERLAILDSLESPHTQHGIVNSYKRLSNFFSDVQLDLGVNRQGETWVKFITKGLTHV</sequence>
<organism evidence="1 2">
    <name type="scientific">Streptococcus pneumoniae</name>
    <dbReference type="NCBI Taxonomy" id="1313"/>
    <lineage>
        <taxon>Bacteria</taxon>
        <taxon>Bacillati</taxon>
        <taxon>Bacillota</taxon>
        <taxon>Bacilli</taxon>
        <taxon>Lactobacillales</taxon>
        <taxon>Streptococcaceae</taxon>
        <taxon>Streptococcus</taxon>
    </lineage>
</organism>
<keyword evidence="1" id="KW-0808">Transferase</keyword>
<reference evidence="1 2" key="1">
    <citation type="submission" date="2019-07" db="EMBL/GenBank/DDBJ databases">
        <authorList>
            <person name="Mohale T."/>
        </authorList>
    </citation>
    <scope>NUCLEOTIDE SEQUENCE [LARGE SCALE GENOMIC DNA]</scope>
    <source>
        <strain evidence="1 2">NTPn 189</strain>
    </source>
</reference>
<dbReference type="AlphaFoldDB" id="A0A8B5XGN7"/>
<evidence type="ECO:0000313" key="2">
    <source>
        <dbReference type="Proteomes" id="UP000318940"/>
    </source>
</evidence>
<keyword evidence="1" id="KW-0418">Kinase</keyword>
<protein>
    <submittedName>
        <fullName evidence="1">Sensor histidine kinase</fullName>
    </submittedName>
</protein>
<comment type="caution">
    <text evidence="1">The sequence shown here is derived from an EMBL/GenBank/DDBJ whole genome shotgun (WGS) entry which is preliminary data.</text>
</comment>
<accession>A0A8B5XGN7</accession>
<proteinExistence type="predicted"/>
<dbReference type="Proteomes" id="UP000318940">
    <property type="component" value="Unassembled WGS sequence"/>
</dbReference>